<sequence length="109" mass="12499">MDRPATSWQIFSVFGMLLSVLVLIWIATNGFPFYLPDLYRFLLWCGTIGHLVLLVGICFRRRWALYGYFSLVLLMIPNAVIVAGPAVLTALSGPIILWVLVRKEWHQFD</sequence>
<keyword evidence="3" id="KW-1185">Reference proteome</keyword>
<organism evidence="2 3">
    <name type="scientific">Melghirimyces thermohalophilus</name>
    <dbReference type="NCBI Taxonomy" id="1236220"/>
    <lineage>
        <taxon>Bacteria</taxon>
        <taxon>Bacillati</taxon>
        <taxon>Bacillota</taxon>
        <taxon>Bacilli</taxon>
        <taxon>Bacillales</taxon>
        <taxon>Thermoactinomycetaceae</taxon>
        <taxon>Melghirimyces</taxon>
    </lineage>
</organism>
<dbReference type="OrthoDB" id="9845115at2"/>
<dbReference type="RefSeq" id="WP_091570174.1">
    <property type="nucleotide sequence ID" value="NZ_FMZA01000011.1"/>
</dbReference>
<dbReference type="Proteomes" id="UP000199387">
    <property type="component" value="Unassembled WGS sequence"/>
</dbReference>
<gene>
    <name evidence="2" type="ORF">SAMN04488112_11135</name>
</gene>
<reference evidence="2 3" key="1">
    <citation type="submission" date="2016-10" db="EMBL/GenBank/DDBJ databases">
        <authorList>
            <person name="de Groot N.N."/>
        </authorList>
    </citation>
    <scope>NUCLEOTIDE SEQUENCE [LARGE SCALE GENOMIC DNA]</scope>
    <source>
        <strain evidence="2 3">DSM 45514</strain>
    </source>
</reference>
<keyword evidence="1" id="KW-0812">Transmembrane</keyword>
<keyword evidence="1" id="KW-1133">Transmembrane helix</keyword>
<feature type="transmembrane region" description="Helical" evidence="1">
    <location>
        <begin position="12"/>
        <end position="35"/>
    </location>
</feature>
<evidence type="ECO:0000256" key="1">
    <source>
        <dbReference type="SAM" id="Phobius"/>
    </source>
</evidence>
<name>A0A1G6MXC9_9BACL</name>
<evidence type="ECO:0000313" key="3">
    <source>
        <dbReference type="Proteomes" id="UP000199387"/>
    </source>
</evidence>
<protein>
    <submittedName>
        <fullName evidence="2">Uncharacterized protein</fullName>
    </submittedName>
</protein>
<dbReference type="AlphaFoldDB" id="A0A1G6MXC9"/>
<feature type="transmembrane region" description="Helical" evidence="1">
    <location>
        <begin position="71"/>
        <end position="101"/>
    </location>
</feature>
<dbReference type="EMBL" id="FMZA01000011">
    <property type="protein sequence ID" value="SDC60192.1"/>
    <property type="molecule type" value="Genomic_DNA"/>
</dbReference>
<keyword evidence="1" id="KW-0472">Membrane</keyword>
<evidence type="ECO:0000313" key="2">
    <source>
        <dbReference type="EMBL" id="SDC60192.1"/>
    </source>
</evidence>
<dbReference type="STRING" id="1236220.SAMN04488112_11135"/>
<feature type="transmembrane region" description="Helical" evidence="1">
    <location>
        <begin position="41"/>
        <end position="59"/>
    </location>
</feature>
<proteinExistence type="predicted"/>
<accession>A0A1G6MXC9</accession>